<dbReference type="PRINTS" id="PR00169">
    <property type="entry name" value="KCHANNEL"/>
</dbReference>
<feature type="transmembrane region" description="Helical" evidence="13">
    <location>
        <begin position="381"/>
        <end position="405"/>
    </location>
</feature>
<comment type="subcellular location">
    <subcellularLocation>
        <location evidence="1">Membrane</location>
        <topology evidence="1">Multi-pass membrane protein</topology>
    </subcellularLocation>
</comment>
<evidence type="ECO:0000256" key="7">
    <source>
        <dbReference type="ARBA" id="ARBA00022958"/>
    </source>
</evidence>
<dbReference type="AlphaFoldDB" id="A0A7S4KUD6"/>
<dbReference type="InterPro" id="IPR027359">
    <property type="entry name" value="Volt_channel_dom_sf"/>
</dbReference>
<dbReference type="PANTHER" id="PTHR11537">
    <property type="entry name" value="VOLTAGE-GATED POTASSIUM CHANNEL"/>
    <property type="match status" value="1"/>
</dbReference>
<dbReference type="PANTHER" id="PTHR11537:SF254">
    <property type="entry name" value="POTASSIUM VOLTAGE-GATED CHANNEL PROTEIN SHAB"/>
    <property type="match status" value="1"/>
</dbReference>
<dbReference type="EMBL" id="HBKN01023577">
    <property type="protein sequence ID" value="CAE2305735.1"/>
    <property type="molecule type" value="Transcribed_RNA"/>
</dbReference>
<evidence type="ECO:0000256" key="12">
    <source>
        <dbReference type="SAM" id="MobiDB-lite"/>
    </source>
</evidence>
<evidence type="ECO:0000259" key="14">
    <source>
        <dbReference type="Pfam" id="PF00520"/>
    </source>
</evidence>
<evidence type="ECO:0000256" key="8">
    <source>
        <dbReference type="ARBA" id="ARBA00022989"/>
    </source>
</evidence>
<name>A0A7S4KUD6_GUITH</name>
<dbReference type="InterPro" id="IPR028325">
    <property type="entry name" value="VG_K_chnl"/>
</dbReference>
<keyword evidence="5" id="KW-0631">Potassium channel</keyword>
<feature type="transmembrane region" description="Helical" evidence="13">
    <location>
        <begin position="221"/>
        <end position="244"/>
    </location>
</feature>
<dbReference type="OMA" id="NSTHTIH"/>
<dbReference type="SUPFAM" id="SSF81324">
    <property type="entry name" value="Voltage-gated potassium channels"/>
    <property type="match status" value="1"/>
</dbReference>
<keyword evidence="7" id="KW-0630">Potassium</keyword>
<evidence type="ECO:0000256" key="1">
    <source>
        <dbReference type="ARBA" id="ARBA00004141"/>
    </source>
</evidence>
<evidence type="ECO:0000256" key="11">
    <source>
        <dbReference type="ARBA" id="ARBA00023303"/>
    </source>
</evidence>
<gene>
    <name evidence="15" type="ORF">GTHE00462_LOCUS18488</name>
</gene>
<evidence type="ECO:0000256" key="4">
    <source>
        <dbReference type="ARBA" id="ARBA00022692"/>
    </source>
</evidence>
<keyword evidence="8 13" id="KW-1133">Transmembrane helix</keyword>
<reference evidence="15" key="1">
    <citation type="submission" date="2021-01" db="EMBL/GenBank/DDBJ databases">
        <authorList>
            <person name="Corre E."/>
            <person name="Pelletier E."/>
            <person name="Niang G."/>
            <person name="Scheremetjew M."/>
            <person name="Finn R."/>
            <person name="Kale V."/>
            <person name="Holt S."/>
            <person name="Cochrane G."/>
            <person name="Meng A."/>
            <person name="Brown T."/>
            <person name="Cohen L."/>
        </authorList>
    </citation>
    <scope>NUCLEOTIDE SEQUENCE</scope>
    <source>
        <strain evidence="15">CCMP 2712</strain>
    </source>
</reference>
<keyword evidence="3" id="KW-0633">Potassium transport</keyword>
<keyword evidence="2" id="KW-0813">Transport</keyword>
<dbReference type="GO" id="GO:0005249">
    <property type="term" value="F:voltage-gated potassium channel activity"/>
    <property type="evidence" value="ECO:0007669"/>
    <property type="project" value="InterPro"/>
</dbReference>
<feature type="transmembrane region" description="Helical" evidence="13">
    <location>
        <begin position="76"/>
        <end position="94"/>
    </location>
</feature>
<accession>A0A7S4KUD6</accession>
<protein>
    <recommendedName>
        <fullName evidence="14">Ion transport domain-containing protein</fullName>
    </recommendedName>
</protein>
<dbReference type="GO" id="GO:0008076">
    <property type="term" value="C:voltage-gated potassium channel complex"/>
    <property type="evidence" value="ECO:0007669"/>
    <property type="project" value="InterPro"/>
</dbReference>
<keyword evidence="9" id="KW-0406">Ion transport</keyword>
<dbReference type="InterPro" id="IPR005821">
    <property type="entry name" value="Ion_trans_dom"/>
</dbReference>
<dbReference type="Pfam" id="PF00520">
    <property type="entry name" value="Ion_trans"/>
    <property type="match status" value="1"/>
</dbReference>
<feature type="transmembrane region" description="Helical" evidence="13">
    <location>
        <begin position="352"/>
        <end position="369"/>
    </location>
</feature>
<feature type="region of interest" description="Disordered" evidence="12">
    <location>
        <begin position="412"/>
        <end position="431"/>
    </location>
</feature>
<keyword evidence="10 13" id="KW-0472">Membrane</keyword>
<evidence type="ECO:0000256" key="10">
    <source>
        <dbReference type="ARBA" id="ARBA00023136"/>
    </source>
</evidence>
<feature type="region of interest" description="Disordered" evidence="12">
    <location>
        <begin position="1"/>
        <end position="29"/>
    </location>
</feature>
<dbReference type="Gene3D" id="1.20.120.350">
    <property type="entry name" value="Voltage-gated potassium channels. Chain C"/>
    <property type="match status" value="1"/>
</dbReference>
<keyword evidence="11" id="KW-0407">Ion channel</keyword>
<evidence type="ECO:0000256" key="9">
    <source>
        <dbReference type="ARBA" id="ARBA00023065"/>
    </source>
</evidence>
<evidence type="ECO:0000256" key="6">
    <source>
        <dbReference type="ARBA" id="ARBA00022882"/>
    </source>
</evidence>
<keyword evidence="4 13" id="KW-0812">Transmembrane</keyword>
<feature type="domain" description="Ion transport" evidence="14">
    <location>
        <begin position="75"/>
        <end position="407"/>
    </location>
</feature>
<dbReference type="Gene3D" id="1.10.287.70">
    <property type="match status" value="1"/>
</dbReference>
<evidence type="ECO:0000256" key="2">
    <source>
        <dbReference type="ARBA" id="ARBA00022448"/>
    </source>
</evidence>
<sequence length="517" mass="57215">MTSETASTLVSAHSRSNSTASMDEDLDPSRQGNPGLSQVGWSSYASSTSFLINKRSVFMPLWVFLDIPASSLAARAWSTILSLIITLSCVSFVTQSLPQYYFSTNLAFDTIEVTCIVIFTVEYTLRWITCPYDGMEFSWSEYLRSRAKFMVKAMNVVDLVAILPYYIELVVNSILGSSSSNTSILVVARVVRITRIFRLFKLGKNYDGIEILFLTLRKSGVFLFTVVFLILLFQVLFGSLLFFFEGGSNCVIAYACTGGADSGVDCTILELPDGSVMDIPAQQARMSYCMHPWVNDTALCSNDGLVANNSKAGQCQQGSTCVDVGNVCFSGSEMLSALPVGSKVKLNSIPMCMWWALVTMCCVGFGDVVPETSYGKVLGCIAALTGLVVLAMPTTVLGGTFSDIYEEYYRRKNEKETESENENEDIPKGLKGTNSKHLNRMIVAKQLAQKKGPKIPQELIANIIEDNPVTSQEKIFQAFKELDIAVARKVLWSEFRAELREKSRSKLQEVMEEMEQT</sequence>
<feature type="compositionally biased region" description="Polar residues" evidence="12">
    <location>
        <begin position="1"/>
        <end position="21"/>
    </location>
</feature>
<evidence type="ECO:0000256" key="13">
    <source>
        <dbReference type="SAM" id="Phobius"/>
    </source>
</evidence>
<evidence type="ECO:0000313" key="15">
    <source>
        <dbReference type="EMBL" id="CAE2305735.1"/>
    </source>
</evidence>
<proteinExistence type="predicted"/>
<evidence type="ECO:0000256" key="3">
    <source>
        <dbReference type="ARBA" id="ARBA00022538"/>
    </source>
</evidence>
<keyword evidence="6" id="KW-0851">Voltage-gated channel</keyword>
<evidence type="ECO:0000256" key="5">
    <source>
        <dbReference type="ARBA" id="ARBA00022826"/>
    </source>
</evidence>
<organism evidence="15">
    <name type="scientific">Guillardia theta</name>
    <name type="common">Cryptophyte</name>
    <name type="synonym">Cryptomonas phi</name>
    <dbReference type="NCBI Taxonomy" id="55529"/>
    <lineage>
        <taxon>Eukaryota</taxon>
        <taxon>Cryptophyceae</taxon>
        <taxon>Pyrenomonadales</taxon>
        <taxon>Geminigeraceae</taxon>
        <taxon>Guillardia</taxon>
    </lineage>
</organism>
<dbReference type="GO" id="GO:0001508">
    <property type="term" value="P:action potential"/>
    <property type="evidence" value="ECO:0007669"/>
    <property type="project" value="TreeGrafter"/>
</dbReference>
<feature type="transmembrane region" description="Helical" evidence="13">
    <location>
        <begin position="149"/>
        <end position="167"/>
    </location>
</feature>